<feature type="non-terminal residue" evidence="2">
    <location>
        <position position="1"/>
    </location>
</feature>
<evidence type="ECO:0000313" key="3">
    <source>
        <dbReference type="Proteomes" id="UP000198426"/>
    </source>
</evidence>
<proteinExistence type="predicted"/>
<dbReference type="Proteomes" id="UP000198426">
    <property type="component" value="Unassembled WGS sequence"/>
</dbReference>
<dbReference type="EMBL" id="FZOY01000020">
    <property type="protein sequence ID" value="SNT41766.1"/>
    <property type="molecule type" value="Genomic_DNA"/>
</dbReference>
<reference evidence="2 3" key="1">
    <citation type="submission" date="2017-06" db="EMBL/GenBank/DDBJ databases">
        <authorList>
            <person name="Kim H.J."/>
            <person name="Triplett B.A."/>
        </authorList>
    </citation>
    <scope>NUCLEOTIDE SEQUENCE [LARGE SCALE GENOMIC DNA]</scope>
    <source>
        <strain evidence="2 3">DSM 29339</strain>
    </source>
</reference>
<evidence type="ECO:0000313" key="2">
    <source>
        <dbReference type="EMBL" id="SNT41766.1"/>
    </source>
</evidence>
<dbReference type="AlphaFoldDB" id="A0A239MGG3"/>
<organism evidence="2 3">
    <name type="scientific">Tropicimonas sediminicola</name>
    <dbReference type="NCBI Taxonomy" id="1031541"/>
    <lineage>
        <taxon>Bacteria</taxon>
        <taxon>Pseudomonadati</taxon>
        <taxon>Pseudomonadota</taxon>
        <taxon>Alphaproteobacteria</taxon>
        <taxon>Rhodobacterales</taxon>
        <taxon>Roseobacteraceae</taxon>
        <taxon>Tropicimonas</taxon>
    </lineage>
</organism>
<keyword evidence="3" id="KW-1185">Reference proteome</keyword>
<accession>A0A239MGG3</accession>
<feature type="region of interest" description="Disordered" evidence="1">
    <location>
        <begin position="30"/>
        <end position="49"/>
    </location>
</feature>
<name>A0A239MGG3_9RHOB</name>
<gene>
    <name evidence="2" type="ORF">SAMN05421757_1201</name>
</gene>
<evidence type="ECO:0000256" key="1">
    <source>
        <dbReference type="SAM" id="MobiDB-lite"/>
    </source>
</evidence>
<protein>
    <submittedName>
        <fullName evidence="2">Uncharacterized protein</fullName>
    </submittedName>
</protein>
<sequence length="49" mass="5356">YTRSTFAKATVMPRLADFCSAQWSVFAPPLTPDYPEATQHPVGKTADSP</sequence>